<feature type="domain" description="SMP-LTD" evidence="11">
    <location>
        <begin position="297"/>
        <end position="488"/>
    </location>
</feature>
<evidence type="ECO:0000256" key="9">
    <source>
        <dbReference type="SAM" id="MobiDB-lite"/>
    </source>
</evidence>
<dbReference type="GO" id="GO:1990456">
    <property type="term" value="P:mitochondrion-endoplasmic reticulum membrane tethering"/>
    <property type="evidence" value="ECO:0007669"/>
    <property type="project" value="TreeGrafter"/>
</dbReference>
<feature type="compositionally biased region" description="Acidic residues" evidence="9">
    <location>
        <begin position="740"/>
        <end position="749"/>
    </location>
</feature>
<evidence type="ECO:0000256" key="6">
    <source>
        <dbReference type="ARBA" id="ARBA00023055"/>
    </source>
</evidence>
<dbReference type="GO" id="GO:0032865">
    <property type="term" value="C:ERMES complex"/>
    <property type="evidence" value="ECO:0007669"/>
    <property type="project" value="TreeGrafter"/>
</dbReference>
<sequence length="749" mass="84126">MGFLLILGAYILGGVTFIPVLVTIFIYLHPKSSQPSISESFKAGEIEENSQSGLDSFKKGWLVVTHEFIESTDDISSRTETVAESPEVKTAYSSLYKLVKNTKAESSDSVNTTMQIGHTQNFSPEGTSLNLKKLANKRHRYYAVLKHGNLFLYKNERMKDVKHVIVLQNHIVALWPPSLSEGSLFTKYSSIAILKNNWTRARRLSDDLSDTEWTEAKKLTVTDLLNPKSNLPAPPGTFFIYTDITIEKEDWYFALIRATKAVTLYSRNLDPKVFAKTLHFDTANMMNLIQSLYSSEGQLQTKWLNALIGRLFLSLQGTDVMRNYLVSRIEKKLSKLKTPGFLEKFQITKVNAGNSAPLITYPALKEINPSGELLLSFNLHYFGDLSLQISTKANINLGTRFKTKDVDLALSITLEKIEGPMLLKIKPPPTARIWYTYEHEPNMTIKIEPIISSRQMSYTIITSSIEKIIKEAVRDSLVLPHWDDMIFYFTEGELYRGGVWDKDARKSESSNGTKPAEDDSVKLDSSSLLDMPLSKPTMLSIATTLNEFTKRLRKPKSEHTLVVDETNCLSDGTVIVRGVTASSAEASEIELREPSATSKKVSNWYAKFDKSDEAKSAVTSSSSYHPPEMISNRRGRKQSSASTISSDSDRDPYRGLFDFDSQHKDSVLLSRSLDLATHDLRLEPEDLTTTPITPKLLKSELHDRSIAQSLSEGAEVSAVPNYIPKRSATQLHRKPPPTDILEESLLEDP</sequence>
<feature type="transmembrane region" description="Helical" evidence="10">
    <location>
        <begin position="7"/>
        <end position="28"/>
    </location>
</feature>
<keyword evidence="8 10" id="KW-0472">Membrane</keyword>
<dbReference type="InterPro" id="IPR031468">
    <property type="entry name" value="SMP_LBD"/>
</dbReference>
<evidence type="ECO:0000256" key="10">
    <source>
        <dbReference type="SAM" id="Phobius"/>
    </source>
</evidence>
<keyword evidence="4" id="KW-0256">Endoplasmic reticulum</keyword>
<dbReference type="PANTHER" id="PTHR13466:SF19">
    <property type="entry name" value="NUCLEUS-VACUOLE JUNCTION PROTEIN 2"/>
    <property type="match status" value="1"/>
</dbReference>
<dbReference type="Pfam" id="PF15413">
    <property type="entry name" value="PH_11"/>
    <property type="match status" value="1"/>
</dbReference>
<name>A0A4P9ZB90_9ASCO</name>
<feature type="region of interest" description="Disordered" evidence="9">
    <location>
        <begin position="615"/>
        <end position="652"/>
    </location>
</feature>
<evidence type="ECO:0000256" key="3">
    <source>
        <dbReference type="ARBA" id="ARBA00022692"/>
    </source>
</evidence>
<dbReference type="PROSITE" id="PS51847">
    <property type="entry name" value="SMP"/>
    <property type="match status" value="1"/>
</dbReference>
<feature type="region of interest" description="Disordered" evidence="9">
    <location>
        <begin position="710"/>
        <end position="749"/>
    </location>
</feature>
<reference evidence="13" key="1">
    <citation type="journal article" date="2018" name="Nat. Microbiol.">
        <title>Leveraging single-cell genomics to expand the fungal tree of life.</title>
        <authorList>
            <person name="Ahrendt S.R."/>
            <person name="Quandt C.A."/>
            <person name="Ciobanu D."/>
            <person name="Clum A."/>
            <person name="Salamov A."/>
            <person name="Andreopoulos B."/>
            <person name="Cheng J.F."/>
            <person name="Woyke T."/>
            <person name="Pelin A."/>
            <person name="Henrissat B."/>
            <person name="Reynolds N.K."/>
            <person name="Benny G.L."/>
            <person name="Smith M.E."/>
            <person name="James T.Y."/>
            <person name="Grigoriev I.V."/>
        </authorList>
    </citation>
    <scope>NUCLEOTIDE SEQUENCE [LARGE SCALE GENOMIC DNA]</scope>
    <source>
        <strain evidence="13">Baker2002</strain>
    </source>
</reference>
<keyword evidence="13" id="KW-1185">Reference proteome</keyword>
<evidence type="ECO:0000313" key="12">
    <source>
        <dbReference type="EMBL" id="RKP29070.1"/>
    </source>
</evidence>
<organism evidence="12 13">
    <name type="scientific">Metschnikowia bicuspidata</name>
    <dbReference type="NCBI Taxonomy" id="27322"/>
    <lineage>
        <taxon>Eukaryota</taxon>
        <taxon>Fungi</taxon>
        <taxon>Dikarya</taxon>
        <taxon>Ascomycota</taxon>
        <taxon>Saccharomycotina</taxon>
        <taxon>Pichiomycetes</taxon>
        <taxon>Metschnikowiaceae</taxon>
        <taxon>Metschnikowia</taxon>
    </lineage>
</organism>
<dbReference type="Proteomes" id="UP000268321">
    <property type="component" value="Unassembled WGS sequence"/>
</dbReference>
<dbReference type="AlphaFoldDB" id="A0A4P9ZB90"/>
<keyword evidence="5 10" id="KW-1133">Transmembrane helix</keyword>
<evidence type="ECO:0000256" key="1">
    <source>
        <dbReference type="ARBA" id="ARBA00004586"/>
    </source>
</evidence>
<keyword evidence="2" id="KW-0813">Transport</keyword>
<dbReference type="GO" id="GO:0008289">
    <property type="term" value="F:lipid binding"/>
    <property type="evidence" value="ECO:0007669"/>
    <property type="project" value="UniProtKB-KW"/>
</dbReference>
<keyword evidence="7" id="KW-0446">Lipid-binding</keyword>
<protein>
    <recommendedName>
        <fullName evidence="11">SMP-LTD domain-containing protein</fullName>
    </recommendedName>
</protein>
<evidence type="ECO:0000259" key="11">
    <source>
        <dbReference type="PROSITE" id="PS51847"/>
    </source>
</evidence>
<evidence type="ECO:0000313" key="13">
    <source>
        <dbReference type="Proteomes" id="UP000268321"/>
    </source>
</evidence>
<evidence type="ECO:0000256" key="4">
    <source>
        <dbReference type="ARBA" id="ARBA00022824"/>
    </source>
</evidence>
<accession>A0A4P9ZB90</accession>
<dbReference type="PANTHER" id="PTHR13466">
    <property type="entry name" value="TEX2 PROTEIN-RELATED"/>
    <property type="match status" value="1"/>
</dbReference>
<dbReference type="GO" id="GO:0005789">
    <property type="term" value="C:endoplasmic reticulum membrane"/>
    <property type="evidence" value="ECO:0007669"/>
    <property type="project" value="UniProtKB-SubCell"/>
</dbReference>
<comment type="subcellular location">
    <subcellularLocation>
        <location evidence="1">Endoplasmic reticulum membrane</location>
    </subcellularLocation>
</comment>
<gene>
    <name evidence="12" type="ORF">METBISCDRAFT_19535</name>
</gene>
<proteinExistence type="predicted"/>
<dbReference type="GO" id="GO:0015914">
    <property type="term" value="P:phospholipid transport"/>
    <property type="evidence" value="ECO:0007669"/>
    <property type="project" value="TreeGrafter"/>
</dbReference>
<evidence type="ECO:0000256" key="5">
    <source>
        <dbReference type="ARBA" id="ARBA00022989"/>
    </source>
</evidence>
<evidence type="ECO:0000256" key="2">
    <source>
        <dbReference type="ARBA" id="ARBA00022448"/>
    </source>
</evidence>
<dbReference type="OrthoDB" id="26740at2759"/>
<dbReference type="SUPFAM" id="SSF50729">
    <property type="entry name" value="PH domain-like"/>
    <property type="match status" value="1"/>
</dbReference>
<keyword evidence="3 10" id="KW-0812">Transmembrane</keyword>
<evidence type="ECO:0000256" key="7">
    <source>
        <dbReference type="ARBA" id="ARBA00023121"/>
    </source>
</evidence>
<evidence type="ECO:0000256" key="8">
    <source>
        <dbReference type="ARBA" id="ARBA00023136"/>
    </source>
</evidence>
<dbReference type="EMBL" id="ML004514">
    <property type="protein sequence ID" value="RKP29070.1"/>
    <property type="molecule type" value="Genomic_DNA"/>
</dbReference>
<dbReference type="CDD" id="cd21675">
    <property type="entry name" value="SMP_TEX2"/>
    <property type="match status" value="1"/>
</dbReference>
<keyword evidence="6" id="KW-0445">Lipid transport</keyword>